<proteinExistence type="predicted"/>
<dbReference type="AlphaFoldDB" id="A0AAV9F734"/>
<dbReference type="Proteomes" id="UP001180020">
    <property type="component" value="Unassembled WGS sequence"/>
</dbReference>
<evidence type="ECO:0000313" key="1">
    <source>
        <dbReference type="EMBL" id="KAK1320775.1"/>
    </source>
</evidence>
<protein>
    <submittedName>
        <fullName evidence="1">Uncharacterized protein</fullName>
    </submittedName>
</protein>
<sequence length="54" mass="6219">MNNDVVWRQENVDVRRKDLLAVIGNDCLGEEVIDGLGLIYTNREHVHCPVDRTK</sequence>
<organism evidence="1 2">
    <name type="scientific">Acorus calamus</name>
    <name type="common">Sweet flag</name>
    <dbReference type="NCBI Taxonomy" id="4465"/>
    <lineage>
        <taxon>Eukaryota</taxon>
        <taxon>Viridiplantae</taxon>
        <taxon>Streptophyta</taxon>
        <taxon>Embryophyta</taxon>
        <taxon>Tracheophyta</taxon>
        <taxon>Spermatophyta</taxon>
        <taxon>Magnoliopsida</taxon>
        <taxon>Liliopsida</taxon>
        <taxon>Acoraceae</taxon>
        <taxon>Acorus</taxon>
    </lineage>
</organism>
<gene>
    <name evidence="1" type="ORF">QJS10_CPA03g01497</name>
</gene>
<comment type="caution">
    <text evidence="1">The sequence shown here is derived from an EMBL/GenBank/DDBJ whole genome shotgun (WGS) entry which is preliminary data.</text>
</comment>
<keyword evidence="2" id="KW-1185">Reference proteome</keyword>
<reference evidence="1" key="1">
    <citation type="journal article" date="2023" name="Nat. Commun.">
        <title>Diploid and tetraploid genomes of Acorus and the evolution of monocots.</title>
        <authorList>
            <person name="Ma L."/>
            <person name="Liu K.W."/>
            <person name="Li Z."/>
            <person name="Hsiao Y.Y."/>
            <person name="Qi Y."/>
            <person name="Fu T."/>
            <person name="Tang G.D."/>
            <person name="Zhang D."/>
            <person name="Sun W.H."/>
            <person name="Liu D.K."/>
            <person name="Li Y."/>
            <person name="Chen G.Z."/>
            <person name="Liu X.D."/>
            <person name="Liao X.Y."/>
            <person name="Jiang Y.T."/>
            <person name="Yu X."/>
            <person name="Hao Y."/>
            <person name="Huang J."/>
            <person name="Zhao X.W."/>
            <person name="Ke S."/>
            <person name="Chen Y.Y."/>
            <person name="Wu W.L."/>
            <person name="Hsu J.L."/>
            <person name="Lin Y.F."/>
            <person name="Huang M.D."/>
            <person name="Li C.Y."/>
            <person name="Huang L."/>
            <person name="Wang Z.W."/>
            <person name="Zhao X."/>
            <person name="Zhong W.Y."/>
            <person name="Peng D.H."/>
            <person name="Ahmad S."/>
            <person name="Lan S."/>
            <person name="Zhang J.S."/>
            <person name="Tsai W.C."/>
            <person name="Van de Peer Y."/>
            <person name="Liu Z.J."/>
        </authorList>
    </citation>
    <scope>NUCLEOTIDE SEQUENCE</scope>
    <source>
        <strain evidence="1">CP</strain>
    </source>
</reference>
<reference evidence="1" key="2">
    <citation type="submission" date="2023-06" db="EMBL/GenBank/DDBJ databases">
        <authorList>
            <person name="Ma L."/>
            <person name="Liu K.-W."/>
            <person name="Li Z."/>
            <person name="Hsiao Y.-Y."/>
            <person name="Qi Y."/>
            <person name="Fu T."/>
            <person name="Tang G."/>
            <person name="Zhang D."/>
            <person name="Sun W.-H."/>
            <person name="Liu D.-K."/>
            <person name="Li Y."/>
            <person name="Chen G.-Z."/>
            <person name="Liu X.-D."/>
            <person name="Liao X.-Y."/>
            <person name="Jiang Y.-T."/>
            <person name="Yu X."/>
            <person name="Hao Y."/>
            <person name="Huang J."/>
            <person name="Zhao X.-W."/>
            <person name="Ke S."/>
            <person name="Chen Y.-Y."/>
            <person name="Wu W.-L."/>
            <person name="Hsu J.-L."/>
            <person name="Lin Y.-F."/>
            <person name="Huang M.-D."/>
            <person name="Li C.-Y."/>
            <person name="Huang L."/>
            <person name="Wang Z.-W."/>
            <person name="Zhao X."/>
            <person name="Zhong W.-Y."/>
            <person name="Peng D.-H."/>
            <person name="Ahmad S."/>
            <person name="Lan S."/>
            <person name="Zhang J.-S."/>
            <person name="Tsai W.-C."/>
            <person name="Van De Peer Y."/>
            <person name="Liu Z.-J."/>
        </authorList>
    </citation>
    <scope>NUCLEOTIDE SEQUENCE</scope>
    <source>
        <strain evidence="1">CP</strain>
        <tissue evidence="1">Leaves</tissue>
    </source>
</reference>
<accession>A0AAV9F734</accession>
<dbReference type="EMBL" id="JAUJYO010000003">
    <property type="protein sequence ID" value="KAK1320775.1"/>
    <property type="molecule type" value="Genomic_DNA"/>
</dbReference>
<name>A0AAV9F734_ACOCL</name>
<evidence type="ECO:0000313" key="2">
    <source>
        <dbReference type="Proteomes" id="UP001180020"/>
    </source>
</evidence>